<reference evidence="1" key="2">
    <citation type="journal article" date="2015" name="Data Brief">
        <title>Shoot transcriptome of the giant reed, Arundo donax.</title>
        <authorList>
            <person name="Barrero R.A."/>
            <person name="Guerrero F.D."/>
            <person name="Moolhuijzen P."/>
            <person name="Goolsby J.A."/>
            <person name="Tidwell J."/>
            <person name="Bellgard S.E."/>
            <person name="Bellgard M.I."/>
        </authorList>
    </citation>
    <scope>NUCLEOTIDE SEQUENCE</scope>
    <source>
        <tissue evidence="1">Shoot tissue taken approximately 20 cm above the soil surface</tissue>
    </source>
</reference>
<accession>A0A0A9EVS7</accession>
<name>A0A0A9EVS7_ARUDO</name>
<dbReference type="EMBL" id="GBRH01193026">
    <property type="protein sequence ID" value="JAE04870.1"/>
    <property type="molecule type" value="Transcribed_RNA"/>
</dbReference>
<sequence length="39" mass="4662">MYLHEVTTDMSLQNTLQSLSMSILNGRRFSTFSIYHFEY</sequence>
<dbReference type="AlphaFoldDB" id="A0A0A9EVS7"/>
<proteinExistence type="predicted"/>
<evidence type="ECO:0000313" key="1">
    <source>
        <dbReference type="EMBL" id="JAE04870.1"/>
    </source>
</evidence>
<protein>
    <submittedName>
        <fullName evidence="1">Uncharacterized protein</fullName>
    </submittedName>
</protein>
<organism evidence="1">
    <name type="scientific">Arundo donax</name>
    <name type="common">Giant reed</name>
    <name type="synonym">Donax arundinaceus</name>
    <dbReference type="NCBI Taxonomy" id="35708"/>
    <lineage>
        <taxon>Eukaryota</taxon>
        <taxon>Viridiplantae</taxon>
        <taxon>Streptophyta</taxon>
        <taxon>Embryophyta</taxon>
        <taxon>Tracheophyta</taxon>
        <taxon>Spermatophyta</taxon>
        <taxon>Magnoliopsida</taxon>
        <taxon>Liliopsida</taxon>
        <taxon>Poales</taxon>
        <taxon>Poaceae</taxon>
        <taxon>PACMAD clade</taxon>
        <taxon>Arundinoideae</taxon>
        <taxon>Arundineae</taxon>
        <taxon>Arundo</taxon>
    </lineage>
</organism>
<reference evidence="1" key="1">
    <citation type="submission" date="2014-09" db="EMBL/GenBank/DDBJ databases">
        <authorList>
            <person name="Magalhaes I.L.F."/>
            <person name="Oliveira U."/>
            <person name="Santos F.R."/>
            <person name="Vidigal T.H.D.A."/>
            <person name="Brescovit A.D."/>
            <person name="Santos A.J."/>
        </authorList>
    </citation>
    <scope>NUCLEOTIDE SEQUENCE</scope>
    <source>
        <tissue evidence="1">Shoot tissue taken approximately 20 cm above the soil surface</tissue>
    </source>
</reference>